<dbReference type="InterPro" id="IPR051728">
    <property type="entry name" value="RING-FYVE_E3_ubiquitin-ligase"/>
</dbReference>
<dbReference type="GO" id="GO:0008270">
    <property type="term" value="F:zinc ion binding"/>
    <property type="evidence" value="ECO:0007669"/>
    <property type="project" value="UniProtKB-KW"/>
</dbReference>
<sequence>MQADPTPLNVAPSRPNVPATENSHPRNGASSQSPSITEPVGLCIICQDQEAIMAGTDCGHLAMCTSCSDAVMSSSRKCPLCRRGIERLIRIYKL</sequence>
<dbReference type="InterPro" id="IPR013083">
    <property type="entry name" value="Znf_RING/FYVE/PHD"/>
</dbReference>
<dbReference type="Pfam" id="PF13920">
    <property type="entry name" value="zf-C3HC4_3"/>
    <property type="match status" value="1"/>
</dbReference>
<dbReference type="SUPFAM" id="SSF57850">
    <property type="entry name" value="RING/U-box"/>
    <property type="match status" value="1"/>
</dbReference>
<dbReference type="PANTHER" id="PTHR14879">
    <property type="entry name" value="CASPASE REGULATOR, RING FINGER DOMAIN-CONTAINING"/>
    <property type="match status" value="1"/>
</dbReference>
<keyword evidence="5" id="KW-1185">Reference proteome</keyword>
<proteinExistence type="predicted"/>
<name>A0AAW0AYR3_9AGAR</name>
<feature type="region of interest" description="Disordered" evidence="2">
    <location>
        <begin position="1"/>
        <end position="36"/>
    </location>
</feature>
<dbReference type="Proteomes" id="UP001362999">
    <property type="component" value="Unassembled WGS sequence"/>
</dbReference>
<dbReference type="EMBL" id="JAWWNJ010000046">
    <property type="protein sequence ID" value="KAK7018586.1"/>
    <property type="molecule type" value="Genomic_DNA"/>
</dbReference>
<keyword evidence="1" id="KW-0862">Zinc</keyword>
<keyword evidence="1" id="KW-0863">Zinc-finger</keyword>
<organism evidence="4 5">
    <name type="scientific">Favolaschia claudopus</name>
    <dbReference type="NCBI Taxonomy" id="2862362"/>
    <lineage>
        <taxon>Eukaryota</taxon>
        <taxon>Fungi</taxon>
        <taxon>Dikarya</taxon>
        <taxon>Basidiomycota</taxon>
        <taxon>Agaricomycotina</taxon>
        <taxon>Agaricomycetes</taxon>
        <taxon>Agaricomycetidae</taxon>
        <taxon>Agaricales</taxon>
        <taxon>Marasmiineae</taxon>
        <taxon>Mycenaceae</taxon>
        <taxon>Favolaschia</taxon>
    </lineage>
</organism>
<reference evidence="4 5" key="1">
    <citation type="journal article" date="2024" name="J Genomics">
        <title>Draft genome sequencing and assembly of Favolaschia claudopus CIRM-BRFM 2984 isolated from oak limbs.</title>
        <authorList>
            <person name="Navarro D."/>
            <person name="Drula E."/>
            <person name="Chaduli D."/>
            <person name="Cazenave R."/>
            <person name="Ahrendt S."/>
            <person name="Wang J."/>
            <person name="Lipzen A."/>
            <person name="Daum C."/>
            <person name="Barry K."/>
            <person name="Grigoriev I.V."/>
            <person name="Favel A."/>
            <person name="Rosso M.N."/>
            <person name="Martin F."/>
        </authorList>
    </citation>
    <scope>NUCLEOTIDE SEQUENCE [LARGE SCALE GENOMIC DNA]</scope>
    <source>
        <strain evidence="4 5">CIRM-BRFM 2984</strain>
    </source>
</reference>
<evidence type="ECO:0000259" key="3">
    <source>
        <dbReference type="PROSITE" id="PS50089"/>
    </source>
</evidence>
<dbReference type="PANTHER" id="PTHR14879:SF5">
    <property type="entry name" value="RING-TYPE DOMAIN-CONTAINING PROTEIN"/>
    <property type="match status" value="1"/>
</dbReference>
<evidence type="ECO:0000256" key="1">
    <source>
        <dbReference type="PROSITE-ProRule" id="PRU00175"/>
    </source>
</evidence>
<comment type="caution">
    <text evidence="4">The sequence shown here is derived from an EMBL/GenBank/DDBJ whole genome shotgun (WGS) entry which is preliminary data.</text>
</comment>
<evidence type="ECO:0000256" key="2">
    <source>
        <dbReference type="SAM" id="MobiDB-lite"/>
    </source>
</evidence>
<dbReference type="AlphaFoldDB" id="A0AAW0AYR3"/>
<accession>A0AAW0AYR3</accession>
<gene>
    <name evidence="4" type="ORF">R3P38DRAFT_2983382</name>
</gene>
<feature type="domain" description="RING-type" evidence="3">
    <location>
        <begin position="43"/>
        <end position="82"/>
    </location>
</feature>
<evidence type="ECO:0000313" key="4">
    <source>
        <dbReference type="EMBL" id="KAK7018586.1"/>
    </source>
</evidence>
<evidence type="ECO:0000313" key="5">
    <source>
        <dbReference type="Proteomes" id="UP001362999"/>
    </source>
</evidence>
<protein>
    <recommendedName>
        <fullName evidence="3">RING-type domain-containing protein</fullName>
    </recommendedName>
</protein>
<keyword evidence="1" id="KW-0479">Metal-binding</keyword>
<dbReference type="InterPro" id="IPR001841">
    <property type="entry name" value="Znf_RING"/>
</dbReference>
<dbReference type="Gene3D" id="3.30.40.10">
    <property type="entry name" value="Zinc/RING finger domain, C3HC4 (zinc finger)"/>
    <property type="match status" value="1"/>
</dbReference>
<dbReference type="SMART" id="SM00184">
    <property type="entry name" value="RING"/>
    <property type="match status" value="1"/>
</dbReference>
<dbReference type="PROSITE" id="PS50089">
    <property type="entry name" value="ZF_RING_2"/>
    <property type="match status" value="1"/>
</dbReference>